<keyword evidence="5" id="KW-0378">Hydrolase</keyword>
<dbReference type="PANTHER" id="PTHR45650:SF16">
    <property type="entry name" value="OS02G0732800 PROTEIN"/>
    <property type="match status" value="1"/>
</dbReference>
<evidence type="ECO:0000313" key="10">
    <source>
        <dbReference type="RefSeq" id="XP_022934581.1"/>
    </source>
</evidence>
<sequence>MVSISTKCFKVSNTSCCNVDTSIGGLCLPNSKVCKNRNEYVFWDAFHPSDAANAVLAHKLFSSLFPSSSSSSSSSPTPSPLPSRFKVSNTSCCNVDTSIGGLCLPNSKVCKNRNEYVFWDAFHPSDAANAVLAHKLFSSLFPSSSSSSSSSPTPSPLPSRFKVSNTSCCNVDTSIGGLCLPNSKVCKNRNEYVFWDAFHPSDAANAVLAHKLFSSLFPSSSSSSSSSPTPSPLPSRFKVSNTSCCNVDTSIGGLCLPNSKVCKNRNEYVFWDAFHPSDAANAVLAHKLFSSLFPSSSSSSSSPTPSPLPSRFKVSNTSCCNVDTSIGGLCLPNSKVCKNRNEYVFWDAFHPSDAANAVLAHKLFSSLFPSSSSSSPTPSPLPSRFKVSNTSCCNVDTSIGGLCLPNSKVCKNRNEYVFWDAFHPSDAANAVLAHKLFSSLFPSSSSSSPTPSPLPSRFKVSNTSCCNVDTSIGGLCLPNSKVCKNRNEYVFWDAFHPSDAANAVLAHKLFSSLFPSSSSSSPTPSPLPSRFKVSNTSCCNVDTSIGGLCLPNSKVCKNRNEYVFWDAFHPSDAANAVLAHKLFSSLFPSSSSSSPTPSPLPSRFKVSNTSCCNVDTSIGGLCLPNSKVCKNRNEYVFWDAFHPSDAANAVLAHKLFSSLFPSSSSSSSSSPTPSPLPSRFKVSNTSCCNVDTSIGGLCLPNSKVCKNRNEYVFWDAFHPSDAANAVLAHKLFSSLFPSSSSSSSSSPTPSPLPSR</sequence>
<evidence type="ECO:0000256" key="1">
    <source>
        <dbReference type="ARBA" id="ARBA00004613"/>
    </source>
</evidence>
<dbReference type="KEGG" id="cmos:111441716"/>
<dbReference type="GeneID" id="111441716"/>
<dbReference type="PANTHER" id="PTHR45650">
    <property type="entry name" value="GDSL-LIKE LIPASE/ACYLHYDROLASE-RELATED"/>
    <property type="match status" value="1"/>
</dbReference>
<evidence type="ECO:0000256" key="6">
    <source>
        <dbReference type="ARBA" id="ARBA00022963"/>
    </source>
</evidence>
<keyword evidence="3" id="KW-0964">Secreted</keyword>
<evidence type="ECO:0000313" key="9">
    <source>
        <dbReference type="Proteomes" id="UP000504609"/>
    </source>
</evidence>
<protein>
    <submittedName>
        <fullName evidence="10">Flocculation protein FLO11-like</fullName>
    </submittedName>
</protein>
<dbReference type="Proteomes" id="UP000504609">
    <property type="component" value="Unplaced"/>
</dbReference>
<name>A0A6J1F275_CUCMO</name>
<feature type="compositionally biased region" description="Low complexity" evidence="8">
    <location>
        <begin position="735"/>
        <end position="747"/>
    </location>
</feature>
<keyword evidence="4" id="KW-0732">Signal</keyword>
<reference evidence="10" key="1">
    <citation type="submission" date="2025-08" db="UniProtKB">
        <authorList>
            <consortium name="RefSeq"/>
        </authorList>
    </citation>
    <scope>IDENTIFICATION</scope>
    <source>
        <tissue evidence="10">Young leaves</tissue>
    </source>
</reference>
<evidence type="ECO:0000256" key="5">
    <source>
        <dbReference type="ARBA" id="ARBA00022801"/>
    </source>
</evidence>
<evidence type="ECO:0000256" key="2">
    <source>
        <dbReference type="ARBA" id="ARBA00008668"/>
    </source>
</evidence>
<dbReference type="GO" id="GO:0016042">
    <property type="term" value="P:lipid catabolic process"/>
    <property type="evidence" value="ECO:0007669"/>
    <property type="project" value="UniProtKB-KW"/>
</dbReference>
<comment type="subcellular location">
    <subcellularLocation>
        <location evidence="1">Secreted</location>
    </subcellularLocation>
</comment>
<keyword evidence="9" id="KW-1185">Reference proteome</keyword>
<feature type="region of interest" description="Disordered" evidence="8">
    <location>
        <begin position="735"/>
        <end position="755"/>
    </location>
</feature>
<evidence type="ECO:0000256" key="8">
    <source>
        <dbReference type="SAM" id="MobiDB-lite"/>
    </source>
</evidence>
<keyword evidence="6" id="KW-0442">Lipid degradation</keyword>
<dbReference type="Gene3D" id="3.40.50.1110">
    <property type="entry name" value="SGNH hydrolase"/>
    <property type="match status" value="10"/>
</dbReference>
<evidence type="ECO:0000256" key="3">
    <source>
        <dbReference type="ARBA" id="ARBA00022525"/>
    </source>
</evidence>
<proteinExistence type="inferred from homology"/>
<evidence type="ECO:0000256" key="4">
    <source>
        <dbReference type="ARBA" id="ARBA00022729"/>
    </source>
</evidence>
<dbReference type="RefSeq" id="XP_022934581.1">
    <property type="nucleotide sequence ID" value="XM_023078813.1"/>
</dbReference>
<dbReference type="InterPro" id="IPR051238">
    <property type="entry name" value="GDSL_esterase/lipase"/>
</dbReference>
<organism evidence="9 10">
    <name type="scientific">Cucurbita moschata</name>
    <name type="common">Winter crookneck squash</name>
    <name type="synonym">Cucurbita pepo var. moschata</name>
    <dbReference type="NCBI Taxonomy" id="3662"/>
    <lineage>
        <taxon>Eukaryota</taxon>
        <taxon>Viridiplantae</taxon>
        <taxon>Streptophyta</taxon>
        <taxon>Embryophyta</taxon>
        <taxon>Tracheophyta</taxon>
        <taxon>Spermatophyta</taxon>
        <taxon>Magnoliopsida</taxon>
        <taxon>eudicotyledons</taxon>
        <taxon>Gunneridae</taxon>
        <taxon>Pentapetalae</taxon>
        <taxon>rosids</taxon>
        <taxon>fabids</taxon>
        <taxon>Cucurbitales</taxon>
        <taxon>Cucurbitaceae</taxon>
        <taxon>Cucurbiteae</taxon>
        <taxon>Cucurbita</taxon>
    </lineage>
</organism>
<dbReference type="GO" id="GO:0005576">
    <property type="term" value="C:extracellular region"/>
    <property type="evidence" value="ECO:0007669"/>
    <property type="project" value="UniProtKB-SubCell"/>
</dbReference>
<evidence type="ECO:0000256" key="7">
    <source>
        <dbReference type="ARBA" id="ARBA00023098"/>
    </source>
</evidence>
<accession>A0A6J1F275</accession>
<dbReference type="InterPro" id="IPR036514">
    <property type="entry name" value="SGNH_hydro_sf"/>
</dbReference>
<dbReference type="AlphaFoldDB" id="A0A6J1F275"/>
<comment type="similarity">
    <text evidence="2">Belongs to the 'GDSL' lipolytic enzyme family.</text>
</comment>
<gene>
    <name evidence="10" type="primary">LOC111441716</name>
</gene>
<dbReference type="GO" id="GO:0016787">
    <property type="term" value="F:hydrolase activity"/>
    <property type="evidence" value="ECO:0007669"/>
    <property type="project" value="UniProtKB-KW"/>
</dbReference>
<keyword evidence="7" id="KW-0443">Lipid metabolism</keyword>